<dbReference type="OrthoDB" id="9768685at2"/>
<dbReference type="PANTHER" id="PTHR12526:SF637">
    <property type="entry name" value="GLYCOSYLTRANSFERASE EPSF-RELATED"/>
    <property type="match status" value="1"/>
</dbReference>
<dbReference type="AlphaFoldDB" id="A0A2S0RDF3"/>
<evidence type="ECO:0008006" key="3">
    <source>
        <dbReference type="Google" id="ProtNLM"/>
    </source>
</evidence>
<dbReference type="Gene3D" id="3.40.50.2000">
    <property type="entry name" value="Glycogen Phosphorylase B"/>
    <property type="match status" value="2"/>
</dbReference>
<name>A0A2S0RDF3_9FLAO</name>
<gene>
    <name evidence="1" type="ORF">HYN48_06605</name>
</gene>
<evidence type="ECO:0000313" key="2">
    <source>
        <dbReference type="Proteomes" id="UP000244193"/>
    </source>
</evidence>
<accession>A0A2S0RDF3</accession>
<dbReference type="KEGG" id="fmg:HYN48_06605"/>
<proteinExistence type="predicted"/>
<dbReference type="EMBL" id="CP028811">
    <property type="protein sequence ID" value="AWA29773.1"/>
    <property type="molecule type" value="Genomic_DNA"/>
</dbReference>
<evidence type="ECO:0000313" key="1">
    <source>
        <dbReference type="EMBL" id="AWA29773.1"/>
    </source>
</evidence>
<keyword evidence="2" id="KW-1185">Reference proteome</keyword>
<protein>
    <recommendedName>
        <fullName evidence="3">Glycosyl transferase family 1 domain-containing protein</fullName>
    </recommendedName>
</protein>
<dbReference type="Proteomes" id="UP000244193">
    <property type="component" value="Chromosome"/>
</dbReference>
<reference evidence="1 2" key="1">
    <citation type="submission" date="2018-04" db="EMBL/GenBank/DDBJ databases">
        <title>Genome sequencing of Flavobacterium sp. HYN0048.</title>
        <authorList>
            <person name="Yi H."/>
            <person name="Baek C."/>
        </authorList>
    </citation>
    <scope>NUCLEOTIDE SEQUENCE [LARGE SCALE GENOMIC DNA]</scope>
    <source>
        <strain evidence="1 2">HYN0048</strain>
    </source>
</reference>
<dbReference type="PANTHER" id="PTHR12526">
    <property type="entry name" value="GLYCOSYLTRANSFERASE"/>
    <property type="match status" value="1"/>
</dbReference>
<dbReference type="Pfam" id="PF13692">
    <property type="entry name" value="Glyco_trans_1_4"/>
    <property type="match status" value="1"/>
</dbReference>
<organism evidence="1 2">
    <name type="scientific">Flavobacterium magnum</name>
    <dbReference type="NCBI Taxonomy" id="2162713"/>
    <lineage>
        <taxon>Bacteria</taxon>
        <taxon>Pseudomonadati</taxon>
        <taxon>Bacteroidota</taxon>
        <taxon>Flavobacteriia</taxon>
        <taxon>Flavobacteriales</taxon>
        <taxon>Flavobacteriaceae</taxon>
        <taxon>Flavobacterium</taxon>
    </lineage>
</organism>
<sequence>MKVVHICTNYRGGAGKAAFRLHNALLESGVESYFVSFGDVPLLDVCNKPTTLISPNATFLTKVISKVRKKLQLFPYFEKKLKAIQSELEYNMVSLPLSEYDLFGIPEIAQSDIVHLHAVHGILDYKRFFSKLNKPLVWTLHDINPVSGIFHLRNDEVLNREKAGVLNEQVLKFKSLAYKLIKHGAVVAPSNWLYREAITRDVFCNVAYYEIPNAVPEMYFTKFAVNTLMRQYGIKNSESKLLFAISDFRDKNKGIDLLIEAVRFVKNEHLRLLIVGNGDRSLFANYNCIDFGYVENDAEMANIYNLADIVILPSRDENLPNVLLESLSCGTPVVSFKVGGMEQYITNGFNGEMAEEITGPSLGKALQTAITSKHLYNRDHIRQAAYDCFSSHGPSEKYKNVYRSLLSSQYKSS</sequence>
<dbReference type="SUPFAM" id="SSF53756">
    <property type="entry name" value="UDP-Glycosyltransferase/glycogen phosphorylase"/>
    <property type="match status" value="1"/>
</dbReference>